<dbReference type="Gene3D" id="3.30.300.20">
    <property type="match status" value="1"/>
</dbReference>
<evidence type="ECO:0000256" key="8">
    <source>
        <dbReference type="HAMAP-Rule" id="MF_00195"/>
    </source>
</evidence>
<feature type="binding site" evidence="8">
    <location>
        <begin position="118"/>
        <end position="121"/>
    </location>
    <ligand>
        <name>GTP</name>
        <dbReference type="ChEBI" id="CHEBI:37565"/>
        <label>1</label>
    </ligand>
</feature>
<feature type="region of interest" description="Disordered" evidence="11">
    <location>
        <begin position="436"/>
        <end position="462"/>
    </location>
</feature>
<feature type="binding site" evidence="8">
    <location>
        <begin position="293"/>
        <end position="296"/>
    </location>
    <ligand>
        <name>GTP</name>
        <dbReference type="ChEBI" id="CHEBI:37565"/>
        <label>2</label>
    </ligand>
</feature>
<dbReference type="NCBIfam" id="TIGR00231">
    <property type="entry name" value="small_GTP"/>
    <property type="match status" value="2"/>
</dbReference>
<dbReference type="KEGG" id="lant:TUM19329_18900"/>
<dbReference type="GO" id="GO:0043022">
    <property type="term" value="F:ribosome binding"/>
    <property type="evidence" value="ECO:0007669"/>
    <property type="project" value="TreeGrafter"/>
</dbReference>
<dbReference type="SUPFAM" id="SSF52540">
    <property type="entry name" value="P-loop containing nucleoside triphosphate hydrolases"/>
    <property type="match status" value="2"/>
</dbReference>
<dbReference type="GO" id="GO:0005525">
    <property type="term" value="F:GTP binding"/>
    <property type="evidence" value="ECO:0007669"/>
    <property type="project" value="UniProtKB-UniRule"/>
</dbReference>
<evidence type="ECO:0000256" key="5">
    <source>
        <dbReference type="ARBA" id="ARBA00022741"/>
    </source>
</evidence>
<name>A0A6F8T504_9GAMM</name>
<evidence type="ECO:0000256" key="2">
    <source>
        <dbReference type="ARBA" id="ARBA00020953"/>
    </source>
</evidence>
<dbReference type="PANTHER" id="PTHR43834:SF6">
    <property type="entry name" value="GTPASE DER"/>
    <property type="match status" value="1"/>
</dbReference>
<organism evidence="13 14">
    <name type="scientific">Legionella antarctica</name>
    <dbReference type="NCBI Taxonomy" id="2708020"/>
    <lineage>
        <taxon>Bacteria</taxon>
        <taxon>Pseudomonadati</taxon>
        <taxon>Pseudomonadota</taxon>
        <taxon>Gammaproteobacteria</taxon>
        <taxon>Legionellales</taxon>
        <taxon>Legionellaceae</taxon>
        <taxon>Legionella</taxon>
    </lineage>
</organism>
<dbReference type="Gene3D" id="3.40.50.300">
    <property type="entry name" value="P-loop containing nucleotide triphosphate hydrolases"/>
    <property type="match status" value="2"/>
</dbReference>
<dbReference type="EMBL" id="AP022839">
    <property type="protein sequence ID" value="BCA95529.1"/>
    <property type="molecule type" value="Genomic_DNA"/>
</dbReference>
<feature type="binding site" evidence="8">
    <location>
        <begin position="228"/>
        <end position="232"/>
    </location>
    <ligand>
        <name>GTP</name>
        <dbReference type="ChEBI" id="CHEBI:37565"/>
        <label>2</label>
    </ligand>
</feature>
<dbReference type="InterPro" id="IPR027417">
    <property type="entry name" value="P-loop_NTPase"/>
</dbReference>
<sequence>MIPVIALVGRPNVGKSTLFNRLTKTQDALVADFPGLTRDRQYGQAQFNDRPYIVVDTGGIGVDDIAVDSLMSKQSAIALNEADVVLFIVDGRSGLTGIDENIANNLRKLNKKIHLVVNKTEGLDDDIACSDFQSLGIVDVHSISSSHGSGISTLLELVLTPFSYETEDITNDNAIKIAFAGRPNVGKSTLINRILGEERVVVYDMPGTTRDSISIPFERENQNYVLIDTAGVRRRSRVDEKIEKFSVIKTLQAIKESNVCLQLLDANEGITDQDMNLLGFIIESGKALVIAVNKWDGLGEEHKERVKDELSRRLHFANFAKIRFISALHGSGVGGLFKDINEAYASATQSFSTPRLTRLLQDISTKHTPPCVNGRRIKLRYAHIGGHNPPIIVIHGNQLNELPESYKRYLNNEFIKHLELVGTPLKIEFKGGDNPFAEKKNKLSQRQVNKKRRLMKRVKSKK</sequence>
<dbReference type="Pfam" id="PF01926">
    <property type="entry name" value="MMR_HSR1"/>
    <property type="match status" value="2"/>
</dbReference>
<dbReference type="Pfam" id="PF14714">
    <property type="entry name" value="KH_dom-like"/>
    <property type="match status" value="1"/>
</dbReference>
<dbReference type="InterPro" id="IPR006073">
    <property type="entry name" value="GTP-bd"/>
</dbReference>
<evidence type="ECO:0000313" key="14">
    <source>
        <dbReference type="Proteomes" id="UP000502894"/>
    </source>
</evidence>
<gene>
    <name evidence="8 13" type="primary">der</name>
    <name evidence="13" type="ORF">TUM19329_18900</name>
</gene>
<keyword evidence="5 8" id="KW-0547">Nucleotide-binding</keyword>
<evidence type="ECO:0000256" key="6">
    <source>
        <dbReference type="ARBA" id="ARBA00023134"/>
    </source>
</evidence>
<accession>A0A6F8T504</accession>
<evidence type="ECO:0000256" key="1">
    <source>
        <dbReference type="ARBA" id="ARBA00008279"/>
    </source>
</evidence>
<dbReference type="InterPro" id="IPR032859">
    <property type="entry name" value="KH_dom-like"/>
</dbReference>
<feature type="binding site" evidence="8">
    <location>
        <begin position="56"/>
        <end position="60"/>
    </location>
    <ligand>
        <name>GTP</name>
        <dbReference type="ChEBI" id="CHEBI:37565"/>
        <label>1</label>
    </ligand>
</feature>
<dbReference type="CDD" id="cd01895">
    <property type="entry name" value="EngA2"/>
    <property type="match status" value="1"/>
</dbReference>
<dbReference type="FunFam" id="3.40.50.300:FF:000040">
    <property type="entry name" value="GTPase Der"/>
    <property type="match status" value="1"/>
</dbReference>
<dbReference type="RefSeq" id="WP_173237108.1">
    <property type="nucleotide sequence ID" value="NZ_AP022839.1"/>
</dbReference>
<dbReference type="HAMAP" id="MF_00195">
    <property type="entry name" value="GTPase_Der"/>
    <property type="match status" value="1"/>
</dbReference>
<evidence type="ECO:0000259" key="12">
    <source>
        <dbReference type="PROSITE" id="PS51712"/>
    </source>
</evidence>
<dbReference type="FunFam" id="3.40.50.300:FF:000057">
    <property type="entry name" value="GTPase Der"/>
    <property type="match status" value="1"/>
</dbReference>
<comment type="similarity">
    <text evidence="1 8 9 10">Belongs to the TRAFAC class TrmE-Era-EngA-EngB-Septin-like GTPase superfamily. EngA (Der) GTPase family.</text>
</comment>
<dbReference type="FunFam" id="3.30.300.20:FF:000004">
    <property type="entry name" value="GTPase Der"/>
    <property type="match status" value="1"/>
</dbReference>
<dbReference type="Proteomes" id="UP000502894">
    <property type="component" value="Chromosome"/>
</dbReference>
<dbReference type="AlphaFoldDB" id="A0A6F8T504"/>
<keyword evidence="3 8" id="KW-0690">Ribosome biogenesis</keyword>
<dbReference type="GO" id="GO:0042254">
    <property type="term" value="P:ribosome biogenesis"/>
    <property type="evidence" value="ECO:0007669"/>
    <property type="project" value="UniProtKB-KW"/>
</dbReference>
<keyword evidence="14" id="KW-1185">Reference proteome</keyword>
<feature type="compositionally biased region" description="Basic residues" evidence="11">
    <location>
        <begin position="448"/>
        <end position="462"/>
    </location>
</feature>
<evidence type="ECO:0000256" key="9">
    <source>
        <dbReference type="PROSITE-ProRule" id="PRU01049"/>
    </source>
</evidence>
<dbReference type="PIRSF" id="PIRSF006485">
    <property type="entry name" value="GTP-binding_EngA"/>
    <property type="match status" value="1"/>
</dbReference>
<keyword evidence="6 8" id="KW-0342">GTP-binding</keyword>
<comment type="subunit">
    <text evidence="8">Associates with the 50S ribosomal subunit.</text>
</comment>
<evidence type="ECO:0000256" key="4">
    <source>
        <dbReference type="ARBA" id="ARBA00022737"/>
    </source>
</evidence>
<dbReference type="NCBIfam" id="TIGR03594">
    <property type="entry name" value="GTPase_EngA"/>
    <property type="match status" value="1"/>
</dbReference>
<feature type="binding site" evidence="8">
    <location>
        <begin position="181"/>
        <end position="188"/>
    </location>
    <ligand>
        <name>GTP</name>
        <dbReference type="ChEBI" id="CHEBI:37565"/>
        <label>2</label>
    </ligand>
</feature>
<evidence type="ECO:0000256" key="10">
    <source>
        <dbReference type="RuleBase" id="RU004481"/>
    </source>
</evidence>
<dbReference type="InterPro" id="IPR015946">
    <property type="entry name" value="KH_dom-like_a/b"/>
</dbReference>
<dbReference type="PANTHER" id="PTHR43834">
    <property type="entry name" value="GTPASE DER"/>
    <property type="match status" value="1"/>
</dbReference>
<dbReference type="CDD" id="cd01894">
    <property type="entry name" value="EngA1"/>
    <property type="match status" value="1"/>
</dbReference>
<dbReference type="InterPro" id="IPR016484">
    <property type="entry name" value="GTPase_Der"/>
</dbReference>
<feature type="domain" description="EngA-type G" evidence="12">
    <location>
        <begin position="3"/>
        <end position="166"/>
    </location>
</feature>
<keyword evidence="4 10" id="KW-0677">Repeat</keyword>
<comment type="function">
    <text evidence="8 10">GTPase that plays an essential role in the late steps of ribosome biogenesis.</text>
</comment>
<dbReference type="InterPro" id="IPR031166">
    <property type="entry name" value="G_ENGA"/>
</dbReference>
<protein>
    <recommendedName>
        <fullName evidence="2 8">GTPase Der</fullName>
    </recommendedName>
    <alternativeName>
        <fullName evidence="7 8">GTP-binding protein EngA</fullName>
    </alternativeName>
</protein>
<evidence type="ECO:0000256" key="11">
    <source>
        <dbReference type="SAM" id="MobiDB-lite"/>
    </source>
</evidence>
<evidence type="ECO:0000256" key="7">
    <source>
        <dbReference type="ARBA" id="ARBA00032345"/>
    </source>
</evidence>
<reference evidence="13" key="1">
    <citation type="journal article" date="2020" name="Microbiol. Resour. Announc.">
        <title>Complete Genome Sequence of Novel Psychrotolerant Legionella Strain TUM19329, Isolated from Antarctic Lake Sediment.</title>
        <authorList>
            <person name="Shimada S."/>
            <person name="Nakai R."/>
            <person name="Aoki K."/>
            <person name="Shimoeda N."/>
            <person name="Ohno G."/>
            <person name="Miyazaki Y."/>
            <person name="Kudoh S."/>
            <person name="Imura S."/>
            <person name="Watanabe K."/>
            <person name="Ishii Y."/>
            <person name="Tateda K."/>
        </authorList>
    </citation>
    <scope>NUCLEOTIDE SEQUENCE [LARGE SCALE GENOMIC DNA]</scope>
    <source>
        <strain evidence="13">TUM19329</strain>
    </source>
</reference>
<dbReference type="PROSITE" id="PS51712">
    <property type="entry name" value="G_ENGA"/>
    <property type="match status" value="2"/>
</dbReference>
<evidence type="ECO:0000256" key="3">
    <source>
        <dbReference type="ARBA" id="ARBA00022517"/>
    </source>
</evidence>
<feature type="domain" description="EngA-type G" evidence="12">
    <location>
        <begin position="175"/>
        <end position="348"/>
    </location>
</feature>
<feature type="binding site" evidence="8">
    <location>
        <begin position="9"/>
        <end position="16"/>
    </location>
    <ligand>
        <name>GTP</name>
        <dbReference type="ChEBI" id="CHEBI:37565"/>
        <label>1</label>
    </ligand>
</feature>
<evidence type="ECO:0000313" key="13">
    <source>
        <dbReference type="EMBL" id="BCA95529.1"/>
    </source>
</evidence>
<proteinExistence type="inferred from homology"/>
<dbReference type="InterPro" id="IPR005225">
    <property type="entry name" value="Small_GTP-bd"/>
</dbReference>
<dbReference type="PRINTS" id="PR00326">
    <property type="entry name" value="GTP1OBG"/>
</dbReference>